<organism evidence="1 2">
    <name type="scientific">Algoriphagus antarcticus</name>
    <dbReference type="NCBI Taxonomy" id="238540"/>
    <lineage>
        <taxon>Bacteria</taxon>
        <taxon>Pseudomonadati</taxon>
        <taxon>Bacteroidota</taxon>
        <taxon>Cytophagia</taxon>
        <taxon>Cytophagales</taxon>
        <taxon>Cyclobacteriaceae</taxon>
        <taxon>Algoriphagus</taxon>
    </lineage>
</organism>
<dbReference type="EMBL" id="QUNF01000002">
    <property type="protein sequence ID" value="REG92899.1"/>
    <property type="molecule type" value="Genomic_DNA"/>
</dbReference>
<name>A0A3E0E6K1_9BACT</name>
<dbReference type="AlphaFoldDB" id="A0A3E0E6K1"/>
<keyword evidence="2" id="KW-1185">Reference proteome</keyword>
<dbReference type="Proteomes" id="UP000256405">
    <property type="component" value="Unassembled WGS sequence"/>
</dbReference>
<comment type="caution">
    <text evidence="1">The sequence shown here is derived from an EMBL/GenBank/DDBJ whole genome shotgun (WGS) entry which is preliminary data.</text>
</comment>
<sequence length="57" mass="6374">MGFFQVFRSTLVLTVIILFGACNPALEETNSLRDGNLVYEEYNPESSDLVISRSGFL</sequence>
<accession>A0A3E0E6K1</accession>
<evidence type="ECO:0000313" key="2">
    <source>
        <dbReference type="Proteomes" id="UP000256405"/>
    </source>
</evidence>
<evidence type="ECO:0000313" key="1">
    <source>
        <dbReference type="EMBL" id="REG92899.1"/>
    </source>
</evidence>
<gene>
    <name evidence="1" type="ORF">C8N25_102303</name>
</gene>
<protein>
    <submittedName>
        <fullName evidence="1">Uncharacterized protein</fullName>
    </submittedName>
</protein>
<proteinExistence type="predicted"/>
<reference evidence="1 2" key="1">
    <citation type="submission" date="2018-08" db="EMBL/GenBank/DDBJ databases">
        <title>Genomic Encyclopedia of Archaeal and Bacterial Type Strains, Phase II (KMG-II): from individual species to whole genera.</title>
        <authorList>
            <person name="Goeker M."/>
        </authorList>
    </citation>
    <scope>NUCLEOTIDE SEQUENCE [LARGE SCALE GENOMIC DNA]</scope>
    <source>
        <strain evidence="1 2">DSM 15986</strain>
    </source>
</reference>